<feature type="transmembrane region" description="Helical" evidence="2">
    <location>
        <begin position="337"/>
        <end position="370"/>
    </location>
</feature>
<feature type="region of interest" description="Disordered" evidence="1">
    <location>
        <begin position="423"/>
        <end position="454"/>
    </location>
</feature>
<dbReference type="RefSeq" id="XP_001829755.1">
    <property type="nucleotide sequence ID" value="XM_001829703.1"/>
</dbReference>
<accession>A8N4I6</accession>
<evidence type="ECO:0000256" key="1">
    <source>
        <dbReference type="SAM" id="MobiDB-lite"/>
    </source>
</evidence>
<proteinExistence type="predicted"/>
<keyword evidence="2" id="KW-0812">Transmembrane</keyword>
<protein>
    <submittedName>
        <fullName evidence="3">Uncharacterized protein</fullName>
    </submittedName>
</protein>
<dbReference type="KEGG" id="cci:CC1G_05964"/>
<dbReference type="VEuPathDB" id="FungiDB:CC1G_05964"/>
<evidence type="ECO:0000256" key="2">
    <source>
        <dbReference type="SAM" id="Phobius"/>
    </source>
</evidence>
<keyword evidence="2" id="KW-1133">Transmembrane helix</keyword>
<keyword evidence="2" id="KW-0472">Membrane</keyword>
<feature type="compositionally biased region" description="Basic and acidic residues" evidence="1">
    <location>
        <begin position="236"/>
        <end position="252"/>
    </location>
</feature>
<feature type="compositionally biased region" description="Acidic residues" evidence="1">
    <location>
        <begin position="428"/>
        <end position="447"/>
    </location>
</feature>
<evidence type="ECO:0000313" key="4">
    <source>
        <dbReference type="Proteomes" id="UP000001861"/>
    </source>
</evidence>
<dbReference type="Proteomes" id="UP000001861">
    <property type="component" value="Unassembled WGS sequence"/>
</dbReference>
<feature type="region of interest" description="Disordered" evidence="1">
    <location>
        <begin position="227"/>
        <end position="252"/>
    </location>
</feature>
<sequence length="454" mass="49797">MVNTPKTPARNKFGVDPRDKSALHELLLKTYATAPPHVEREVEDFLIEAGFLRPRIKTPSPKVRVFKFSKGSREASEANFDDRVLLQKPKGSLMISPFKLRHAAQESPAKSSTSTTSEASSSSTTPTPSKTKSTNLFKNFVLPKRRKTTTDSAPRAPKSPGTATKPVRAYTIPVSPRSRVVGAARRRSHTAVPTTKPGSYGLGVLVASPRRTTRGPVKFSEVLTVSPKPRSPLRMSKTENKANEEEKERKHQESLAAFKIYTPPPPIAARAHPQPAIQPPGELSPLPRTKVALNTEGATELKDQGTLKPLPSRNNSSKKDENSITNKASKYLKRTTLVLSILVLILVALVVGVFFVLVILVLSIVVGFILAIVRLPQIIGASQGESPRADGETMGEEWTLVGGDDKHELYWFEEVCDILDTMSSGEDGQVDGCEEEDEDEEFFDPEFEPTQLTS</sequence>
<reference evidence="3 4" key="1">
    <citation type="journal article" date="2010" name="Proc. Natl. Acad. Sci. U.S.A.">
        <title>Insights into evolution of multicellular fungi from the assembled chromosomes of the mushroom Coprinopsis cinerea (Coprinus cinereus).</title>
        <authorList>
            <person name="Stajich J.E."/>
            <person name="Wilke S.K."/>
            <person name="Ahren D."/>
            <person name="Au C.H."/>
            <person name="Birren B.W."/>
            <person name="Borodovsky M."/>
            <person name="Burns C."/>
            <person name="Canback B."/>
            <person name="Casselton L.A."/>
            <person name="Cheng C.K."/>
            <person name="Deng J."/>
            <person name="Dietrich F.S."/>
            <person name="Fargo D.C."/>
            <person name="Farman M.L."/>
            <person name="Gathman A.C."/>
            <person name="Goldberg J."/>
            <person name="Guigo R."/>
            <person name="Hoegger P.J."/>
            <person name="Hooker J.B."/>
            <person name="Huggins A."/>
            <person name="James T.Y."/>
            <person name="Kamada T."/>
            <person name="Kilaru S."/>
            <person name="Kodira C."/>
            <person name="Kues U."/>
            <person name="Kupfer D."/>
            <person name="Kwan H.S."/>
            <person name="Lomsadze A."/>
            <person name="Li W."/>
            <person name="Lilly W.W."/>
            <person name="Ma L.J."/>
            <person name="Mackey A.J."/>
            <person name="Manning G."/>
            <person name="Martin F."/>
            <person name="Muraguchi H."/>
            <person name="Natvig D.O."/>
            <person name="Palmerini H."/>
            <person name="Ramesh M.A."/>
            <person name="Rehmeyer C.J."/>
            <person name="Roe B.A."/>
            <person name="Shenoy N."/>
            <person name="Stanke M."/>
            <person name="Ter-Hovhannisyan V."/>
            <person name="Tunlid A."/>
            <person name="Velagapudi R."/>
            <person name="Vision T.J."/>
            <person name="Zeng Q."/>
            <person name="Zolan M.E."/>
            <person name="Pukkila P.J."/>
        </authorList>
    </citation>
    <scope>NUCLEOTIDE SEQUENCE [LARGE SCALE GENOMIC DNA]</scope>
    <source>
        <strain evidence="4">Okayama-7 / 130 / ATCC MYA-4618 / FGSC 9003</strain>
    </source>
</reference>
<feature type="compositionally biased region" description="Low complexity" evidence="1">
    <location>
        <begin position="106"/>
        <end position="134"/>
    </location>
</feature>
<comment type="caution">
    <text evidence="3">The sequence shown here is derived from an EMBL/GenBank/DDBJ whole genome shotgun (WGS) entry which is preliminary data.</text>
</comment>
<evidence type="ECO:0000313" key="3">
    <source>
        <dbReference type="EMBL" id="EAU91977.1"/>
    </source>
</evidence>
<dbReference type="GeneID" id="6006190"/>
<dbReference type="AlphaFoldDB" id="A8N4I6"/>
<keyword evidence="4" id="KW-1185">Reference proteome</keyword>
<dbReference type="EMBL" id="AACS02000003">
    <property type="protein sequence ID" value="EAU91977.1"/>
    <property type="molecule type" value="Genomic_DNA"/>
</dbReference>
<dbReference type="InParanoid" id="A8N4I6"/>
<feature type="region of interest" description="Disordered" evidence="1">
    <location>
        <begin position="298"/>
        <end position="323"/>
    </location>
</feature>
<feature type="region of interest" description="Disordered" evidence="1">
    <location>
        <begin position="101"/>
        <end position="171"/>
    </location>
</feature>
<gene>
    <name evidence="3" type="ORF">CC1G_05964</name>
</gene>
<name>A8N4I6_COPC7</name>
<organism evidence="3 4">
    <name type="scientific">Coprinopsis cinerea (strain Okayama-7 / 130 / ATCC MYA-4618 / FGSC 9003)</name>
    <name type="common">Inky cap fungus</name>
    <name type="synonym">Hormographiella aspergillata</name>
    <dbReference type="NCBI Taxonomy" id="240176"/>
    <lineage>
        <taxon>Eukaryota</taxon>
        <taxon>Fungi</taxon>
        <taxon>Dikarya</taxon>
        <taxon>Basidiomycota</taxon>
        <taxon>Agaricomycotina</taxon>
        <taxon>Agaricomycetes</taxon>
        <taxon>Agaricomycetidae</taxon>
        <taxon>Agaricales</taxon>
        <taxon>Agaricineae</taxon>
        <taxon>Psathyrellaceae</taxon>
        <taxon>Coprinopsis</taxon>
    </lineage>
</organism>